<evidence type="ECO:0000313" key="1">
    <source>
        <dbReference type="EMBL" id="KRM41862.1"/>
    </source>
</evidence>
<dbReference type="AlphaFoldDB" id="A0A0R1YPU5"/>
<evidence type="ECO:0000313" key="2">
    <source>
        <dbReference type="Proteomes" id="UP000051010"/>
    </source>
</evidence>
<name>A0A0R1YPU5_9LACO</name>
<dbReference type="RefSeq" id="WP_225352913.1">
    <property type="nucleotide sequence ID" value="NZ_AZFZ01000049.1"/>
</dbReference>
<sequence>MMKRHLLIDTGLLFLIPLGIIGFSVSSQTDSPADHVAGAQHNHLKQTTDTAYTPKGRTIDTSQIQSLDFRASRVYRVTYAKTTFRAPLEADYREQRLYRYVPGSKKNNRTYSWSRIKARVGKRVYVDMKAKAYYRDDDGERESEDFYRIRVSKSTTAQKYWVNEDVFDD</sequence>
<dbReference type="PATRIC" id="fig|1423786.4.peg.2159"/>
<organism evidence="1 2">
    <name type="scientific">Lentilactobacillus parafarraginis DSM 18390 = JCM 14109</name>
    <dbReference type="NCBI Taxonomy" id="1423786"/>
    <lineage>
        <taxon>Bacteria</taxon>
        <taxon>Bacillati</taxon>
        <taxon>Bacillota</taxon>
        <taxon>Bacilli</taxon>
        <taxon>Lactobacillales</taxon>
        <taxon>Lactobacillaceae</taxon>
        <taxon>Lentilactobacillus</taxon>
    </lineage>
</organism>
<reference evidence="1 2" key="1">
    <citation type="journal article" date="2015" name="Genome Announc.">
        <title>Expanding the biotechnology potential of lactobacilli through comparative genomics of 213 strains and associated genera.</title>
        <authorList>
            <person name="Sun Z."/>
            <person name="Harris H.M."/>
            <person name="McCann A."/>
            <person name="Guo C."/>
            <person name="Argimon S."/>
            <person name="Zhang W."/>
            <person name="Yang X."/>
            <person name="Jeffery I.B."/>
            <person name="Cooney J.C."/>
            <person name="Kagawa T.F."/>
            <person name="Liu W."/>
            <person name="Song Y."/>
            <person name="Salvetti E."/>
            <person name="Wrobel A."/>
            <person name="Rasinkangas P."/>
            <person name="Parkhill J."/>
            <person name="Rea M.C."/>
            <person name="O'Sullivan O."/>
            <person name="Ritari J."/>
            <person name="Douillard F.P."/>
            <person name="Paul Ross R."/>
            <person name="Yang R."/>
            <person name="Briner A.E."/>
            <person name="Felis G.E."/>
            <person name="de Vos W.M."/>
            <person name="Barrangou R."/>
            <person name="Klaenhammer T.R."/>
            <person name="Caufield P.W."/>
            <person name="Cui Y."/>
            <person name="Zhang H."/>
            <person name="O'Toole P.W."/>
        </authorList>
    </citation>
    <scope>NUCLEOTIDE SEQUENCE [LARGE SCALE GENOMIC DNA]</scope>
    <source>
        <strain evidence="1 2">DSM 18390</strain>
    </source>
</reference>
<dbReference type="EMBL" id="AZFZ01000049">
    <property type="protein sequence ID" value="KRM41862.1"/>
    <property type="molecule type" value="Genomic_DNA"/>
</dbReference>
<dbReference type="Proteomes" id="UP000051010">
    <property type="component" value="Unassembled WGS sequence"/>
</dbReference>
<proteinExistence type="predicted"/>
<accession>A0A0R1YPU5</accession>
<protein>
    <submittedName>
        <fullName evidence="1">Uncharacterized protein</fullName>
    </submittedName>
</protein>
<comment type="caution">
    <text evidence="1">The sequence shown here is derived from an EMBL/GenBank/DDBJ whole genome shotgun (WGS) entry which is preliminary data.</text>
</comment>
<gene>
    <name evidence="1" type="ORF">FD47_GL002053</name>
</gene>